<dbReference type="Gene3D" id="3.40.190.10">
    <property type="entry name" value="Periplasmic binding protein-like II"/>
    <property type="match status" value="2"/>
</dbReference>
<dbReference type="PANTHER" id="PTHR43649">
    <property type="entry name" value="ARABINOSE-BINDING PROTEIN-RELATED"/>
    <property type="match status" value="1"/>
</dbReference>
<feature type="signal peptide" evidence="3">
    <location>
        <begin position="1"/>
        <end position="28"/>
    </location>
</feature>
<evidence type="ECO:0000256" key="3">
    <source>
        <dbReference type="SAM" id="SignalP"/>
    </source>
</evidence>
<reference evidence="4 5" key="1">
    <citation type="submission" date="2013-08" db="EMBL/GenBank/DDBJ databases">
        <authorList>
            <consortium name="DOE Joint Genome Institute"/>
            <person name="Eisen J."/>
            <person name="Huntemann M."/>
            <person name="Han J."/>
            <person name="Chen A."/>
            <person name="Kyrpides N."/>
            <person name="Mavromatis K."/>
            <person name="Markowitz V."/>
            <person name="Palaniappan K."/>
            <person name="Ivanova N."/>
            <person name="Schaumberg A."/>
            <person name="Pati A."/>
            <person name="Liolios K."/>
            <person name="Nordberg H.P."/>
            <person name="Cantor M.N."/>
            <person name="Hua S.X."/>
            <person name="Woyke T."/>
        </authorList>
    </citation>
    <scope>NUCLEOTIDE SEQUENCE [LARGE SCALE GENOMIC DNA]</scope>
    <source>
        <strain evidence="4 5">DSM 44927</strain>
    </source>
</reference>
<dbReference type="OrthoDB" id="3256840at2"/>
<dbReference type="PROSITE" id="PS51257">
    <property type="entry name" value="PROKAR_LIPOPROTEIN"/>
    <property type="match status" value="1"/>
</dbReference>
<keyword evidence="3" id="KW-0732">Signal</keyword>
<dbReference type="InterPro" id="IPR050490">
    <property type="entry name" value="Bact_solute-bd_prot1"/>
</dbReference>
<dbReference type="RefSeq" id="WP_034260487.1">
    <property type="nucleotide sequence ID" value="NZ_KI632511.1"/>
</dbReference>
<dbReference type="HOGENOM" id="CLU_031285_12_0_11"/>
<dbReference type="InterPro" id="IPR006059">
    <property type="entry name" value="SBP"/>
</dbReference>
<name>W9E526_9ACTN</name>
<dbReference type="EMBL" id="AZAN01000001">
    <property type="protein sequence ID" value="ETA71156.1"/>
    <property type="molecule type" value="Genomic_DNA"/>
</dbReference>
<dbReference type="PATRIC" id="fig|479430.3.peg.191"/>
<evidence type="ECO:0000313" key="4">
    <source>
        <dbReference type="EMBL" id="ETA71156.1"/>
    </source>
</evidence>
<comment type="caution">
    <text evidence="4">The sequence shown here is derived from an EMBL/GenBank/DDBJ whole genome shotgun (WGS) entry which is preliminary data.</text>
</comment>
<proteinExistence type="inferred from homology"/>
<protein>
    <submittedName>
        <fullName evidence="4">Carbohydrate ABC transporter substrate-binding protein, CUT1 family</fullName>
    </submittedName>
</protein>
<keyword evidence="2" id="KW-0813">Transport</keyword>
<evidence type="ECO:0000256" key="2">
    <source>
        <dbReference type="ARBA" id="ARBA00022448"/>
    </source>
</evidence>
<keyword evidence="5" id="KW-1185">Reference proteome</keyword>
<dbReference type="Pfam" id="PF01547">
    <property type="entry name" value="SBP_bac_1"/>
    <property type="match status" value="1"/>
</dbReference>
<accession>W9E526</accession>
<sequence>MIASSTRSKRRLLGVCATAAALTLLATACGGTGGGSSSGSAAPKSFSFMSATENTVDRAVLTSLSKNECASENTALPLNVQTQPQANLNEKVQLLAGQNALPTLFHEDTPTTVVQLAKSGKVENLEPLLQKLGVEDQLLPSAVSTVKALYNGQLDALPAEYNIEGIFYNKEIFAAHGLSIPTTWDELVADAAKLNAAGIQPFSASGQQGWPITRMIGDYLFRDLGPDAMSDVADGKAKLTDPEYVSAAQKVADLGAKGYFGKGVGSIDYNTAMNTFLTGKAAMLYMGSWALSNIGDSKQDTVGAANIGFMPFPAVAGGKGSIDQYPSNIGLGIVMSSQNADNTEVDNWISCVAKNYGTDSLKSQNTISGFKVNGSVPAANAVTTQVQTTMSTATSSVLWFEALFSAQATTTSQQDATPLVSGSMSAQAFMSAVQNALNSGS</sequence>
<dbReference type="PANTHER" id="PTHR43649:SF29">
    <property type="entry name" value="OSMOPROTECTIVE COMPOUNDS-BINDING PROTEIN GGTB"/>
    <property type="match status" value="1"/>
</dbReference>
<evidence type="ECO:0000256" key="1">
    <source>
        <dbReference type="ARBA" id="ARBA00008520"/>
    </source>
</evidence>
<gene>
    <name evidence="4" type="ORF">ActroDRAFT_0183</name>
</gene>
<dbReference type="Proteomes" id="UP000019485">
    <property type="component" value="Unassembled WGS sequence"/>
</dbReference>
<comment type="similarity">
    <text evidence="1">Belongs to the bacterial solute-binding protein 1 family.</text>
</comment>
<feature type="chain" id="PRO_5039447892" evidence="3">
    <location>
        <begin position="29"/>
        <end position="441"/>
    </location>
</feature>
<dbReference type="AlphaFoldDB" id="W9E526"/>
<dbReference type="SUPFAM" id="SSF53850">
    <property type="entry name" value="Periplasmic binding protein-like II"/>
    <property type="match status" value="1"/>
</dbReference>
<organism evidence="4 5">
    <name type="scientific">Actinospica robiniae DSM 44927</name>
    <dbReference type="NCBI Taxonomy" id="479430"/>
    <lineage>
        <taxon>Bacteria</taxon>
        <taxon>Bacillati</taxon>
        <taxon>Actinomycetota</taxon>
        <taxon>Actinomycetes</taxon>
        <taxon>Catenulisporales</taxon>
        <taxon>Actinospicaceae</taxon>
        <taxon>Actinospica</taxon>
    </lineage>
</organism>
<evidence type="ECO:0000313" key="5">
    <source>
        <dbReference type="Proteomes" id="UP000019485"/>
    </source>
</evidence>